<evidence type="ECO:0000313" key="2">
    <source>
        <dbReference type="Proteomes" id="UP000647587"/>
    </source>
</evidence>
<protein>
    <submittedName>
        <fullName evidence="1">Uncharacterized protein</fullName>
    </submittedName>
</protein>
<proteinExistence type="predicted"/>
<sequence>MNWTPVVTISASQVPYGVSGEGQWGFRHQDGLWMEVSLRGSPSLVTVVQEEPEEFFERLGAGLHAAGLNPTLAQAFPVELAVQMGLTWNSAFWEARALRWVSPGEAHRYAAELHHLTLHGRTRAVRDEARRLLRHAASGTTNVSF</sequence>
<organism evidence="1 2">
    <name type="scientific">Deinococcus malanensis</name>
    <dbReference type="NCBI Taxonomy" id="1706855"/>
    <lineage>
        <taxon>Bacteria</taxon>
        <taxon>Thermotogati</taxon>
        <taxon>Deinococcota</taxon>
        <taxon>Deinococci</taxon>
        <taxon>Deinococcales</taxon>
        <taxon>Deinococcaceae</taxon>
        <taxon>Deinococcus</taxon>
    </lineage>
</organism>
<accession>A0ABQ2EWN5</accession>
<dbReference type="RefSeq" id="WP_189006899.1">
    <property type="nucleotide sequence ID" value="NZ_BMPP01000006.1"/>
</dbReference>
<gene>
    <name evidence="1" type="ORF">GCM10008955_17610</name>
</gene>
<dbReference type="EMBL" id="BMPP01000006">
    <property type="protein sequence ID" value="GGK24500.1"/>
    <property type="molecule type" value="Genomic_DNA"/>
</dbReference>
<dbReference type="Proteomes" id="UP000647587">
    <property type="component" value="Unassembled WGS sequence"/>
</dbReference>
<comment type="caution">
    <text evidence="1">The sequence shown here is derived from an EMBL/GenBank/DDBJ whole genome shotgun (WGS) entry which is preliminary data.</text>
</comment>
<reference evidence="2" key="1">
    <citation type="journal article" date="2019" name="Int. J. Syst. Evol. Microbiol.">
        <title>The Global Catalogue of Microorganisms (GCM) 10K type strain sequencing project: providing services to taxonomists for standard genome sequencing and annotation.</title>
        <authorList>
            <consortium name="The Broad Institute Genomics Platform"/>
            <consortium name="The Broad Institute Genome Sequencing Center for Infectious Disease"/>
            <person name="Wu L."/>
            <person name="Ma J."/>
        </authorList>
    </citation>
    <scope>NUCLEOTIDE SEQUENCE [LARGE SCALE GENOMIC DNA]</scope>
    <source>
        <strain evidence="2">JCM 30331</strain>
    </source>
</reference>
<evidence type="ECO:0000313" key="1">
    <source>
        <dbReference type="EMBL" id="GGK24500.1"/>
    </source>
</evidence>
<keyword evidence="2" id="KW-1185">Reference proteome</keyword>
<name>A0ABQ2EWN5_9DEIO</name>